<accession>A0ABM4G9A5</accession>
<evidence type="ECO:0000256" key="1">
    <source>
        <dbReference type="SAM" id="MobiDB-lite"/>
    </source>
</evidence>
<proteinExistence type="predicted"/>
<feature type="compositionally biased region" description="Acidic residues" evidence="1">
    <location>
        <begin position="63"/>
        <end position="75"/>
    </location>
</feature>
<dbReference type="RefSeq" id="XP_070139307.1">
    <property type="nucleotide sequence ID" value="XM_070283206.1"/>
</dbReference>
<evidence type="ECO:0000313" key="3">
    <source>
        <dbReference type="RefSeq" id="XP_070139307.1"/>
    </source>
</evidence>
<evidence type="ECO:0000313" key="2">
    <source>
        <dbReference type="Proteomes" id="UP001652661"/>
    </source>
</evidence>
<sequence>MQVAKMRGREINGCWGVGMPLSEESEPRCIFQHFRFDFTFQTKWPADVLPPSAARTRTWSLEVEPESESESEPEPDSGSGLSLNPLLAPIATQKTTTVDIFCGKTYGKLKTDIQK</sequence>
<protein>
    <submittedName>
        <fullName evidence="3">Uncharacterized protein isoform X1</fullName>
    </submittedName>
</protein>
<dbReference type="GeneID" id="108076854"/>
<dbReference type="Proteomes" id="UP001652661">
    <property type="component" value="Chromosome 2L"/>
</dbReference>
<keyword evidence="2" id="KW-1185">Reference proteome</keyword>
<reference evidence="3" key="2">
    <citation type="submission" date="2025-08" db="UniProtKB">
        <authorList>
            <consortium name="RefSeq"/>
        </authorList>
    </citation>
    <scope>IDENTIFICATION</scope>
    <source>
        <strain evidence="3">14028-0561.14</strain>
        <tissue evidence="3">Whole fly</tissue>
    </source>
</reference>
<reference evidence="2" key="1">
    <citation type="submission" date="2025-05" db="UniProtKB">
        <authorList>
            <consortium name="RefSeq"/>
        </authorList>
    </citation>
    <scope>NUCLEOTIDE SEQUENCE [LARGE SCALE GENOMIC DNA]</scope>
    <source>
        <strain evidence="2">14028-0561.14</strain>
    </source>
</reference>
<name>A0ABM4G9A5_DROKI</name>
<organism evidence="2 3">
    <name type="scientific">Drosophila kikkawai</name>
    <name type="common">Fruit fly</name>
    <dbReference type="NCBI Taxonomy" id="30033"/>
    <lineage>
        <taxon>Eukaryota</taxon>
        <taxon>Metazoa</taxon>
        <taxon>Ecdysozoa</taxon>
        <taxon>Arthropoda</taxon>
        <taxon>Hexapoda</taxon>
        <taxon>Insecta</taxon>
        <taxon>Pterygota</taxon>
        <taxon>Neoptera</taxon>
        <taxon>Endopterygota</taxon>
        <taxon>Diptera</taxon>
        <taxon>Brachycera</taxon>
        <taxon>Muscomorpha</taxon>
        <taxon>Ephydroidea</taxon>
        <taxon>Drosophilidae</taxon>
        <taxon>Drosophila</taxon>
        <taxon>Sophophora</taxon>
    </lineage>
</organism>
<gene>
    <name evidence="3" type="primary">LOC108076854</name>
</gene>
<feature type="region of interest" description="Disordered" evidence="1">
    <location>
        <begin position="55"/>
        <end position="85"/>
    </location>
</feature>